<accession>A0A820LHA2</accession>
<dbReference type="Proteomes" id="UP000663842">
    <property type="component" value="Unassembled WGS sequence"/>
</dbReference>
<feature type="compositionally biased region" description="Polar residues" evidence="1">
    <location>
        <begin position="199"/>
        <end position="258"/>
    </location>
</feature>
<proteinExistence type="predicted"/>
<protein>
    <submittedName>
        <fullName evidence="2">Uncharacterized protein</fullName>
    </submittedName>
</protein>
<feature type="region of interest" description="Disordered" evidence="1">
    <location>
        <begin position="1"/>
        <end position="22"/>
    </location>
</feature>
<dbReference type="EMBL" id="CAJOBF010016536">
    <property type="protein sequence ID" value="CAF4355792.1"/>
    <property type="molecule type" value="Genomic_DNA"/>
</dbReference>
<feature type="compositionally biased region" description="Polar residues" evidence="1">
    <location>
        <begin position="333"/>
        <end position="347"/>
    </location>
</feature>
<feature type="compositionally biased region" description="Acidic residues" evidence="1">
    <location>
        <begin position="48"/>
        <end position="58"/>
    </location>
</feature>
<evidence type="ECO:0000256" key="1">
    <source>
        <dbReference type="SAM" id="MobiDB-lite"/>
    </source>
</evidence>
<gene>
    <name evidence="2" type="ORF">UXM345_LOCUS36244</name>
</gene>
<feature type="compositionally biased region" description="Basic and acidic residues" evidence="1">
    <location>
        <begin position="1"/>
        <end position="19"/>
    </location>
</feature>
<reference evidence="2" key="1">
    <citation type="submission" date="2021-02" db="EMBL/GenBank/DDBJ databases">
        <authorList>
            <person name="Nowell W R."/>
        </authorList>
    </citation>
    <scope>NUCLEOTIDE SEQUENCE</scope>
</reference>
<feature type="region of interest" description="Disordered" evidence="1">
    <location>
        <begin position="315"/>
        <end position="418"/>
    </location>
</feature>
<feature type="compositionally biased region" description="Polar residues" evidence="1">
    <location>
        <begin position="398"/>
        <end position="409"/>
    </location>
</feature>
<evidence type="ECO:0000313" key="2">
    <source>
        <dbReference type="EMBL" id="CAF4355792.1"/>
    </source>
</evidence>
<feature type="region of interest" description="Disordered" evidence="1">
    <location>
        <begin position="35"/>
        <end position="303"/>
    </location>
</feature>
<name>A0A820LHA2_9BILA</name>
<feature type="non-terminal residue" evidence="2">
    <location>
        <position position="1"/>
    </location>
</feature>
<feature type="compositionally biased region" description="Polar residues" evidence="1">
    <location>
        <begin position="71"/>
        <end position="89"/>
    </location>
</feature>
<evidence type="ECO:0000313" key="3">
    <source>
        <dbReference type="Proteomes" id="UP000663842"/>
    </source>
</evidence>
<feature type="compositionally biased region" description="Polar residues" evidence="1">
    <location>
        <begin position="116"/>
        <end position="132"/>
    </location>
</feature>
<organism evidence="2 3">
    <name type="scientific">Rotaria magnacalcarata</name>
    <dbReference type="NCBI Taxonomy" id="392030"/>
    <lineage>
        <taxon>Eukaryota</taxon>
        <taxon>Metazoa</taxon>
        <taxon>Spiralia</taxon>
        <taxon>Gnathifera</taxon>
        <taxon>Rotifera</taxon>
        <taxon>Eurotatoria</taxon>
        <taxon>Bdelloidea</taxon>
        <taxon>Philodinida</taxon>
        <taxon>Philodinidae</taxon>
        <taxon>Rotaria</taxon>
    </lineage>
</organism>
<comment type="caution">
    <text evidence="2">The sequence shown here is derived from an EMBL/GenBank/DDBJ whole genome shotgun (WGS) entry which is preliminary data.</text>
</comment>
<dbReference type="AlphaFoldDB" id="A0A820LHA2"/>
<sequence>EENDPVEERTFARDWRPSDETCEISADDLTDEFLVDQEEQDSVQNNEQELEVDEEEAEEPRFSEPPPPQNYYFTVTPASYQMPQNSSLGVHNPPPIQIPPSSSIETPSVPPPSKWTYRNISSPINKNIQPSEQRPEKRPMQNNYNHLPRFTPQHTSNDFSPIHPRPQVYTPTPAYSSPPPPPKTPEVNKITPSYLPRQILNTPSPHIQPSPQHNIPQSPHHISSTPPLNITPSPHNIHTSPKSFHYNTPIKSPSSPTDLKTPIKSPPPPQCNYPDYTPALNELNRSPQTHYPPPQKYFNSNINPHFNNLIQDINRSNQNYTPPHKPSYLDLLNQASPLKSPNFNSSPHHPITPKTEGLSADQALSSEPEPISVSENEPSAQPQPEIQQQPDERPKSKYQPSSPSIMKTRSQTRKENEL</sequence>
<feature type="compositionally biased region" description="Low complexity" evidence="1">
    <location>
        <begin position="377"/>
        <end position="389"/>
    </location>
</feature>